<dbReference type="VEuPathDB" id="TriTrypDB:TcIL3000_0_19590"/>
<evidence type="ECO:0000313" key="2">
    <source>
        <dbReference type="EMBL" id="CCD17107.1"/>
    </source>
</evidence>
<comment type="caution">
    <text evidence="2">The sequence shown here is derived from an EMBL/GenBank/DDBJ whole genome shotgun (WGS) entry which is preliminary data.</text>
</comment>
<accession>F9WIG0</accession>
<dbReference type="Proteomes" id="UP000000702">
    <property type="component" value="Unassembled WGS sequence"/>
</dbReference>
<sequence>MKGSRITGKDKGKGVWWSLLLVTHWGMGMKGVSGVYTYSSGTIFNGKEHDALCSVFQSGLDLWNASRNSDLNLASGLESALGQALFGNIVRKDLSGITQGPPVAYKSDKPKHRGIWCGTCNNKYYYPGSSITHDLLCLCTAGQYGRPYYGHFWLFGWHPKETSFKLCGKERADMVKNENSGWHAKTYYKKQQAKDLDKTWRTVVWGCYNSWKSKAVQGGQNLEERLRALTGAMENFTNKLTIDRNKWHKLGGFQEHTESDGSDERHIHVRYGPCNNARKPWWRRLQEALRGKTPSQLLLEPSVASSQAARSEHEADGKGEEEDFSEMEGEGHMEPGETTASGDANHTGAMTQNSTAPQSTRTTTLTRTHGDGHTDTPPTFQYLRSGSGSIHPPLLTFTLTLTLTVTLPLGAPFL</sequence>
<organism evidence="2 3">
    <name type="scientific">Trypanosoma congolense (strain IL3000)</name>
    <dbReference type="NCBI Taxonomy" id="1068625"/>
    <lineage>
        <taxon>Eukaryota</taxon>
        <taxon>Discoba</taxon>
        <taxon>Euglenozoa</taxon>
        <taxon>Kinetoplastea</taxon>
        <taxon>Metakinetoplastina</taxon>
        <taxon>Trypanosomatida</taxon>
        <taxon>Trypanosomatidae</taxon>
        <taxon>Trypanosoma</taxon>
        <taxon>Nannomonas</taxon>
    </lineage>
</organism>
<proteinExistence type="predicted"/>
<protein>
    <submittedName>
        <fullName evidence="2">Variant surface glycoprotein</fullName>
    </submittedName>
</protein>
<gene>
    <name evidence="2" type="ORF">TCIL3000_0_19590</name>
</gene>
<evidence type="ECO:0000256" key="1">
    <source>
        <dbReference type="SAM" id="MobiDB-lite"/>
    </source>
</evidence>
<dbReference type="AlphaFoldDB" id="F9WIG0"/>
<reference evidence="2 3" key="2">
    <citation type="journal article" date="2012" name="Proc. Natl. Acad. Sci. U.S.A.">
        <title>Antigenic diversity is generated by distinct evolutionary mechanisms in African trypanosome species.</title>
        <authorList>
            <person name="Jackson A.P."/>
            <person name="Berry A."/>
            <person name="Aslett M."/>
            <person name="Allison H.C."/>
            <person name="Burton P."/>
            <person name="Vavrova-Anderson J."/>
            <person name="Brown R."/>
            <person name="Browne H."/>
            <person name="Corton N."/>
            <person name="Hauser H."/>
            <person name="Gamble J."/>
            <person name="Gilderthorp R."/>
            <person name="Marcello L."/>
            <person name="McQuillan J."/>
            <person name="Otto T.D."/>
            <person name="Quail M.A."/>
            <person name="Sanders M.J."/>
            <person name="van Tonder A."/>
            <person name="Ginger M.L."/>
            <person name="Field M.C."/>
            <person name="Barry J.D."/>
            <person name="Hertz-Fowler C."/>
            <person name="Berriman M."/>
        </authorList>
    </citation>
    <scope>NUCLEOTIDE SEQUENCE [LARGE SCALE GENOMIC DNA]</scope>
    <source>
        <strain evidence="2 3">IL3000</strain>
    </source>
</reference>
<keyword evidence="3" id="KW-1185">Reference proteome</keyword>
<reference evidence="3" key="1">
    <citation type="submission" date="2011-07" db="EMBL/GenBank/DDBJ databases">
        <title>Divergent evolution of antigenic variation in African trypanosomes.</title>
        <authorList>
            <person name="Jackson A.P."/>
            <person name="Berry A."/>
            <person name="Allison H.C."/>
            <person name="Burton P."/>
            <person name="Anderson J."/>
            <person name="Aslett M."/>
            <person name="Brown R."/>
            <person name="Corton N."/>
            <person name="Harris D."/>
            <person name="Hauser H."/>
            <person name="Gamble J."/>
            <person name="Gilderthorp R."/>
            <person name="McQuillan J."/>
            <person name="Quail M.A."/>
            <person name="Sanders M."/>
            <person name="Van Tonder A."/>
            <person name="Ginger M.L."/>
            <person name="Donelson J.E."/>
            <person name="Field M.C."/>
            <person name="Barry J.D."/>
            <person name="Berriman M."/>
            <person name="Hertz-Fowler C."/>
        </authorList>
    </citation>
    <scope>NUCLEOTIDE SEQUENCE [LARGE SCALE GENOMIC DNA]</scope>
    <source>
        <strain evidence="3">IL3000</strain>
    </source>
</reference>
<dbReference type="EMBL" id="CAEQ01002585">
    <property type="protein sequence ID" value="CCD17107.1"/>
    <property type="molecule type" value="Genomic_DNA"/>
</dbReference>
<feature type="compositionally biased region" description="Polar residues" evidence="1">
    <location>
        <begin position="338"/>
        <end position="359"/>
    </location>
</feature>
<evidence type="ECO:0000313" key="3">
    <source>
        <dbReference type="Proteomes" id="UP000000702"/>
    </source>
</evidence>
<name>F9WIG0_TRYCI</name>
<feature type="compositionally biased region" description="Acidic residues" evidence="1">
    <location>
        <begin position="319"/>
        <end position="328"/>
    </location>
</feature>
<feature type="region of interest" description="Disordered" evidence="1">
    <location>
        <begin position="293"/>
        <end position="385"/>
    </location>
</feature>